<gene>
    <name evidence="3" type="ORF">Dacsa_2999</name>
</gene>
<feature type="domain" description="NERD" evidence="1">
    <location>
        <begin position="15"/>
        <end position="127"/>
    </location>
</feature>
<dbReference type="InterPro" id="IPR011528">
    <property type="entry name" value="NERD"/>
</dbReference>
<dbReference type="KEGG" id="dsl:Dacsa_2999"/>
<dbReference type="PANTHER" id="PTHR14136:SF17">
    <property type="entry name" value="BTB_POZ DOMAIN-CONTAINING PROTEIN KCTD9"/>
    <property type="match status" value="1"/>
</dbReference>
<evidence type="ECO:0000313" key="3">
    <source>
        <dbReference type="EMBL" id="AFZ51539.1"/>
    </source>
</evidence>
<dbReference type="GO" id="GO:0004386">
    <property type="term" value="F:helicase activity"/>
    <property type="evidence" value="ECO:0007669"/>
    <property type="project" value="UniProtKB-KW"/>
</dbReference>
<keyword evidence="3" id="KW-0378">Hydrolase</keyword>
<protein>
    <submittedName>
        <fullName evidence="3">DNA/RNA helicase, superfamily I</fullName>
    </submittedName>
</protein>
<keyword evidence="4" id="KW-1185">Reference proteome</keyword>
<dbReference type="PATRIC" id="fig|13035.3.peg.3411"/>
<keyword evidence="3" id="KW-0347">Helicase</keyword>
<dbReference type="HOGENOM" id="CLU_015624_0_0_3"/>
<dbReference type="STRING" id="13035.Dacsa_2999"/>
<dbReference type="PANTHER" id="PTHR14136">
    <property type="entry name" value="BTB_POZ DOMAIN-CONTAINING PROTEIN KCTD9"/>
    <property type="match status" value="1"/>
</dbReference>
<dbReference type="InterPro" id="IPR027417">
    <property type="entry name" value="P-loop_NTPase"/>
</dbReference>
<dbReference type="Pfam" id="PF08378">
    <property type="entry name" value="NERD"/>
    <property type="match status" value="1"/>
</dbReference>
<sequence length="814" mass="92237">MNAEFIATESLSEGGITAEKKVWEVIKVAFSERECVAYWRYPIFSTVGKFRKEPDILLLDRAWGIIIIEVKALLIDQIQTITGHLWRYQNFYTAQGNPYQQAENQLFSLLNYCHHEPSLRNKITSRVLVALPNITQAEWEKRGFHLLPSQPPLLLQTDLDSTSDLWGKIQQTSFLSQGDKLTAKQWQLLLSIISGTPLYQKPNYRVLSPPESRGKVLQKLNQSISEFDQQQERIGKQIPSGLQRIRGIAGSGKTAILCQKAAQMHLKHPQWDIALVFFSRSLYSVIIDQLNQWLNRFSEKEIKFNPSISKLQVFHAWGAKNQPGLYRVICEGAGVSPLTLQDIPKSDRYQPQRAIALACDRLLAQTSIPQLFDAILIDEGQDLLVDEKSNLTTRQPFYQLAYQALRPVHPTQPQQKRLIWTYDEAQSLDHLSLPTPAEIFGEKLAHLLNGEYSDGIKKTEILSRCYRLPHPVITLAHGIGMGLLRREGMLTGVTHPRDWEALGYEVTGSFQPQETITLKRPPKNSPHPLPSLWKGEIIRFQSYPTRQEELTALANNILVNLRHEGLRPCGNILVLVLGNGFEGKQLETEVAKFLYQQGIDIYLPSAPDCNIFDFSSSQRNPNQFWCQGGVTVSRIPRSKGQEADMVYIVGLDQVGKAEANIYLRNQLFTAITRTRAWVTLSGIGDYRFYDELQAVMRSGDTFRFVYRQPPLREIPITSIGEFLTRYAAGERNFQNIDLSGADLSYFNLKECNFVGANLKGTNLSYSCLESAKLVVANLEGANLFGANLRKAKLVGAVLRDCFWEEADLTHADLE</sequence>
<dbReference type="InterPro" id="IPR051082">
    <property type="entry name" value="Pentapeptide-BTB/POZ_domain"/>
</dbReference>
<keyword evidence="3" id="KW-0547">Nucleotide-binding</keyword>
<dbReference type="AlphaFoldDB" id="K9YX90"/>
<dbReference type="eggNOG" id="COG1357">
    <property type="taxonomic scope" value="Bacteria"/>
</dbReference>
<dbReference type="Gene3D" id="3.40.50.300">
    <property type="entry name" value="P-loop containing nucleotide triphosphate hydrolases"/>
    <property type="match status" value="2"/>
</dbReference>
<dbReference type="SUPFAM" id="SSF141571">
    <property type="entry name" value="Pentapeptide repeat-like"/>
    <property type="match status" value="1"/>
</dbReference>
<organism evidence="3 4">
    <name type="scientific">Dactylococcopsis salina (strain PCC 8305)</name>
    <name type="common">Myxobactron salinum</name>
    <dbReference type="NCBI Taxonomy" id="13035"/>
    <lineage>
        <taxon>Bacteria</taxon>
        <taxon>Bacillati</taxon>
        <taxon>Cyanobacteriota</taxon>
        <taxon>Cyanophyceae</taxon>
        <taxon>Nodosilineales</taxon>
        <taxon>Cymatolegaceae</taxon>
        <taxon>Dactylococcopsis</taxon>
    </lineage>
</organism>
<dbReference type="Pfam" id="PF13538">
    <property type="entry name" value="UvrD_C_2"/>
    <property type="match status" value="1"/>
</dbReference>
<dbReference type="Pfam" id="PF00805">
    <property type="entry name" value="Pentapeptide"/>
    <property type="match status" value="2"/>
</dbReference>
<dbReference type="RefSeq" id="WP_015230518.1">
    <property type="nucleotide sequence ID" value="NC_019780.1"/>
</dbReference>
<dbReference type="eggNOG" id="COG3972">
    <property type="taxonomic scope" value="Bacteria"/>
</dbReference>
<accession>K9YX90</accession>
<reference evidence="3" key="1">
    <citation type="submission" date="2012-04" db="EMBL/GenBank/DDBJ databases">
        <title>Finished genome of Dactylococcopsis salina PCC 8305.</title>
        <authorList>
            <consortium name="US DOE Joint Genome Institute"/>
            <person name="Gugger M."/>
            <person name="Coursin T."/>
            <person name="Rippka R."/>
            <person name="Tandeau De Marsac N."/>
            <person name="Huntemann M."/>
            <person name="Wei C.-L."/>
            <person name="Han J."/>
            <person name="Detter J.C."/>
            <person name="Han C."/>
            <person name="Tapia R."/>
            <person name="Daligault H."/>
            <person name="Chen A."/>
            <person name="Krypides N."/>
            <person name="Mavromatis K."/>
            <person name="Markowitz V."/>
            <person name="Szeto E."/>
            <person name="Ivanova N."/>
            <person name="Ovchinnikova G."/>
            <person name="Pagani I."/>
            <person name="Pati A."/>
            <person name="Goodwin L."/>
            <person name="Peters L."/>
            <person name="Pitluck S."/>
            <person name="Woyke T."/>
            <person name="Kerfeld C."/>
        </authorList>
    </citation>
    <scope>NUCLEOTIDE SEQUENCE [LARGE SCALE GENOMIC DNA]</scope>
    <source>
        <strain evidence="3">PCC 8305</strain>
    </source>
</reference>
<dbReference type="SUPFAM" id="SSF52540">
    <property type="entry name" value="P-loop containing nucleoside triphosphate hydrolases"/>
    <property type="match status" value="1"/>
</dbReference>
<dbReference type="EMBL" id="CP003944">
    <property type="protein sequence ID" value="AFZ51539.1"/>
    <property type="molecule type" value="Genomic_DNA"/>
</dbReference>
<evidence type="ECO:0000259" key="2">
    <source>
        <dbReference type="Pfam" id="PF13538"/>
    </source>
</evidence>
<dbReference type="OrthoDB" id="9787585at2"/>
<name>K9YX90_DACS8</name>
<dbReference type="Proteomes" id="UP000010482">
    <property type="component" value="Chromosome"/>
</dbReference>
<dbReference type="Gene3D" id="2.160.20.80">
    <property type="entry name" value="E3 ubiquitin-protein ligase SopA"/>
    <property type="match status" value="1"/>
</dbReference>
<feature type="domain" description="UvrD-like helicase C-terminal" evidence="2">
    <location>
        <begin position="630"/>
        <end position="680"/>
    </location>
</feature>
<evidence type="ECO:0000313" key="4">
    <source>
        <dbReference type="Proteomes" id="UP000010482"/>
    </source>
</evidence>
<evidence type="ECO:0000259" key="1">
    <source>
        <dbReference type="Pfam" id="PF08378"/>
    </source>
</evidence>
<dbReference type="InterPro" id="IPR027785">
    <property type="entry name" value="UvrD-like_helicase_C"/>
</dbReference>
<keyword evidence="3" id="KW-0067">ATP-binding</keyword>
<proteinExistence type="predicted"/>
<dbReference type="InterPro" id="IPR001646">
    <property type="entry name" value="5peptide_repeat"/>
</dbReference>